<reference evidence="1" key="2">
    <citation type="submission" date="2014-06" db="EMBL/GenBank/DDBJ databases">
        <authorList>
            <person name="Aslett M."/>
        </authorList>
    </citation>
    <scope>NUCLEOTIDE SEQUENCE</scope>
</reference>
<evidence type="ECO:0000313" key="2">
    <source>
        <dbReference type="Proteomes" id="UP000492820"/>
    </source>
</evidence>
<gene>
    <name evidence="1" type="ORF">EgrG_002049200</name>
</gene>
<dbReference type="AlphaFoldDB" id="A0A068WXY2"/>
<evidence type="ECO:0000313" key="3">
    <source>
        <dbReference type="WBParaSite" id="EgrG_002049200"/>
    </source>
</evidence>
<protein>
    <submittedName>
        <fullName evidence="1 3">Uncharacterized protein</fullName>
    </submittedName>
</protein>
<organism evidence="1">
    <name type="scientific">Echinococcus granulosus</name>
    <name type="common">Hydatid tapeworm</name>
    <dbReference type="NCBI Taxonomy" id="6210"/>
    <lineage>
        <taxon>Eukaryota</taxon>
        <taxon>Metazoa</taxon>
        <taxon>Spiralia</taxon>
        <taxon>Lophotrochozoa</taxon>
        <taxon>Platyhelminthes</taxon>
        <taxon>Cestoda</taxon>
        <taxon>Eucestoda</taxon>
        <taxon>Cyclophyllidea</taxon>
        <taxon>Taeniidae</taxon>
        <taxon>Echinococcus</taxon>
        <taxon>Echinococcus granulosus group</taxon>
    </lineage>
</organism>
<dbReference type="Proteomes" id="UP000492820">
    <property type="component" value="Unassembled WGS sequence"/>
</dbReference>
<sequence>MPTSTSTSTPSAVSVTTSQPKIHACSTALTQCDLAASSASARITRHTSPITNSSLMPLYPASTCLLLSTNLLNGDVSLLEKAVVQLLHDDVETVETLREYAVPGTANAVSTRPIVGVSVFHITTLRMPVAVEEP</sequence>
<proteinExistence type="predicted"/>
<name>A0A068WXY2_ECHGR</name>
<reference evidence="3" key="3">
    <citation type="submission" date="2020-10" db="UniProtKB">
        <authorList>
            <consortium name="WormBaseParasite"/>
        </authorList>
    </citation>
    <scope>IDENTIFICATION</scope>
</reference>
<accession>A0A068WXY2</accession>
<dbReference type="WBParaSite" id="EgrG_002049200">
    <property type="protein sequence ID" value="EgrG_002049200"/>
    <property type="gene ID" value="EgrG_002049200"/>
</dbReference>
<dbReference type="EMBL" id="LK028616">
    <property type="protein sequence ID" value="CDS24727.1"/>
    <property type="molecule type" value="Genomic_DNA"/>
</dbReference>
<reference evidence="1 2" key="1">
    <citation type="journal article" date="2013" name="Nature">
        <title>The genomes of four tapeworm species reveal adaptations to parasitism.</title>
        <authorList>
            <person name="Tsai I.J."/>
            <person name="Zarowiecki M."/>
            <person name="Holroyd N."/>
            <person name="Garciarrubio A."/>
            <person name="Sanchez-Flores A."/>
            <person name="Brooks K.L."/>
            <person name="Tracey A."/>
            <person name="Bobes R.J."/>
            <person name="Fragoso G."/>
            <person name="Sciutto E."/>
            <person name="Aslett M."/>
            <person name="Beasley H."/>
            <person name="Bennett H.M."/>
            <person name="Cai J."/>
            <person name="Camicia F."/>
            <person name="Clark R."/>
            <person name="Cucher M."/>
            <person name="De Silva N."/>
            <person name="Day T.A."/>
            <person name="Deplazes P."/>
            <person name="Estrada K."/>
            <person name="Fernandez C."/>
            <person name="Holland P.W."/>
            <person name="Hou J."/>
            <person name="Hu S."/>
            <person name="Huckvale T."/>
            <person name="Hung S.S."/>
            <person name="Kamenetzky L."/>
            <person name="Keane J.A."/>
            <person name="Kiss F."/>
            <person name="Koziol U."/>
            <person name="Lambert O."/>
            <person name="Liu K."/>
            <person name="Luo X."/>
            <person name="Luo Y."/>
            <person name="Macchiaroli N."/>
            <person name="Nichol S."/>
            <person name="Paps J."/>
            <person name="Parkinson J."/>
            <person name="Pouchkina-Stantcheva N."/>
            <person name="Riddiford N."/>
            <person name="Rosenzvit M."/>
            <person name="Salinas G."/>
            <person name="Wasmuth J.D."/>
            <person name="Zamanian M."/>
            <person name="Zheng Y."/>
            <person name="Cai X."/>
            <person name="Soberon X."/>
            <person name="Olson P.D."/>
            <person name="Laclette J.P."/>
            <person name="Brehm K."/>
            <person name="Berriman M."/>
            <person name="Garciarrubio A."/>
            <person name="Bobes R.J."/>
            <person name="Fragoso G."/>
            <person name="Sanchez-Flores A."/>
            <person name="Estrada K."/>
            <person name="Cevallos M.A."/>
            <person name="Morett E."/>
            <person name="Gonzalez V."/>
            <person name="Portillo T."/>
            <person name="Ochoa-Leyva A."/>
            <person name="Jose M.V."/>
            <person name="Sciutto E."/>
            <person name="Landa A."/>
            <person name="Jimenez L."/>
            <person name="Valdes V."/>
            <person name="Carrero J.C."/>
            <person name="Larralde C."/>
            <person name="Morales-Montor J."/>
            <person name="Limon-Lason J."/>
            <person name="Soberon X."/>
            <person name="Laclette J.P."/>
        </authorList>
    </citation>
    <scope>NUCLEOTIDE SEQUENCE [LARGE SCALE GENOMIC DNA]</scope>
</reference>
<evidence type="ECO:0000313" key="1">
    <source>
        <dbReference type="EMBL" id="CDS24727.1"/>
    </source>
</evidence>